<dbReference type="AlphaFoldDB" id="A0A6G9YQM6"/>
<dbReference type="RefSeq" id="WP_167477650.1">
    <property type="nucleotide sequence ID" value="NZ_CP046172.1"/>
</dbReference>
<keyword evidence="3" id="KW-1185">Reference proteome</keyword>
<evidence type="ECO:0000256" key="1">
    <source>
        <dbReference type="SAM" id="MobiDB-lite"/>
    </source>
</evidence>
<dbReference type="EMBL" id="CP046172">
    <property type="protein sequence ID" value="QIS15397.1"/>
    <property type="molecule type" value="Genomic_DNA"/>
</dbReference>
<protein>
    <submittedName>
        <fullName evidence="2">Uncharacterized protein</fullName>
    </submittedName>
</protein>
<sequence>MPLLTVRLPKTATLRDALQKLELSEGDVDVGYGLIPVDPEVGLFALRITDAAAARLSEQGGPHIEIFADPRIQPPGPDSETTA</sequence>
<organism evidence="2 3">
    <name type="scientific">Nocardia arthritidis</name>
    <dbReference type="NCBI Taxonomy" id="228602"/>
    <lineage>
        <taxon>Bacteria</taxon>
        <taxon>Bacillati</taxon>
        <taxon>Actinomycetota</taxon>
        <taxon>Actinomycetes</taxon>
        <taxon>Mycobacteriales</taxon>
        <taxon>Nocardiaceae</taxon>
        <taxon>Nocardia</taxon>
    </lineage>
</organism>
<dbReference type="Proteomes" id="UP000503540">
    <property type="component" value="Chromosome"/>
</dbReference>
<evidence type="ECO:0000313" key="2">
    <source>
        <dbReference type="EMBL" id="QIS15397.1"/>
    </source>
</evidence>
<accession>A0A6G9YQM6</accession>
<reference evidence="2 3" key="1">
    <citation type="journal article" date="2019" name="ACS Chem. Biol.">
        <title>Identification and Mobilization of a Cryptic Antibiotic Biosynthesis Gene Locus from a Human-Pathogenic Nocardia Isolate.</title>
        <authorList>
            <person name="Herisse M."/>
            <person name="Ishida K."/>
            <person name="Porter J.L."/>
            <person name="Howden B."/>
            <person name="Hertweck C."/>
            <person name="Stinear T.P."/>
            <person name="Pidot S.J."/>
        </authorList>
    </citation>
    <scope>NUCLEOTIDE SEQUENCE [LARGE SCALE GENOMIC DNA]</scope>
    <source>
        <strain evidence="2 3">AUSMDU00012717</strain>
    </source>
</reference>
<evidence type="ECO:0000313" key="3">
    <source>
        <dbReference type="Proteomes" id="UP000503540"/>
    </source>
</evidence>
<dbReference type="KEGG" id="nah:F5544_37855"/>
<proteinExistence type="predicted"/>
<gene>
    <name evidence="2" type="ORF">F5544_37855</name>
</gene>
<feature type="region of interest" description="Disordered" evidence="1">
    <location>
        <begin position="64"/>
        <end position="83"/>
    </location>
</feature>
<name>A0A6G9YQM6_9NOCA</name>